<feature type="transmembrane region" description="Helical" evidence="1">
    <location>
        <begin position="39"/>
        <end position="63"/>
    </location>
</feature>
<gene>
    <name evidence="2" type="ORF">PMAYCL1PPCAC_33211</name>
</gene>
<sequence length="158" mass="18323">MFIFYQTFILLAFHYVYRFVLLCNPAWLSWIQLKPWRNWISIAVIADVLFVLPLSIDALTLFAPTDISRTAFAPVLKNAYGIDLLSSNRPGYLAAVYWVIMQTQIWQCTFDKTLDVHGNKIWRAESILSMLIVMTLFFTSGAVIVYCFVRIVRELRAT</sequence>
<evidence type="ECO:0000256" key="1">
    <source>
        <dbReference type="SAM" id="Phobius"/>
    </source>
</evidence>
<evidence type="ECO:0000313" key="2">
    <source>
        <dbReference type="EMBL" id="GMR63016.1"/>
    </source>
</evidence>
<name>A0AAN5IGI0_9BILA</name>
<keyword evidence="1" id="KW-1133">Transmembrane helix</keyword>
<comment type="caution">
    <text evidence="2">The sequence shown here is derived from an EMBL/GenBank/DDBJ whole genome shotgun (WGS) entry which is preliminary data.</text>
</comment>
<dbReference type="PANTHER" id="PTHR22943">
    <property type="entry name" value="7-TRANSMEMBRANE DOMAIN RECEPTOR C.ELEGANS"/>
    <property type="match status" value="1"/>
</dbReference>
<reference evidence="3" key="1">
    <citation type="submission" date="2022-10" db="EMBL/GenBank/DDBJ databases">
        <title>Genome assembly of Pristionchus species.</title>
        <authorList>
            <person name="Yoshida K."/>
            <person name="Sommer R.J."/>
        </authorList>
    </citation>
    <scope>NUCLEOTIDE SEQUENCE [LARGE SCALE GENOMIC DNA]</scope>
    <source>
        <strain evidence="3">RS5460</strain>
    </source>
</reference>
<keyword evidence="1" id="KW-0812">Transmembrane</keyword>
<protein>
    <recommendedName>
        <fullName evidence="4">G protein-coupled receptor</fullName>
    </recommendedName>
</protein>
<proteinExistence type="predicted"/>
<keyword evidence="3" id="KW-1185">Reference proteome</keyword>
<dbReference type="PANTHER" id="PTHR22943:SF248">
    <property type="entry name" value="SEVEN TM RECEPTOR"/>
    <property type="match status" value="1"/>
</dbReference>
<organism evidence="2 3">
    <name type="scientific">Pristionchus mayeri</name>
    <dbReference type="NCBI Taxonomy" id="1317129"/>
    <lineage>
        <taxon>Eukaryota</taxon>
        <taxon>Metazoa</taxon>
        <taxon>Ecdysozoa</taxon>
        <taxon>Nematoda</taxon>
        <taxon>Chromadorea</taxon>
        <taxon>Rhabditida</taxon>
        <taxon>Rhabditina</taxon>
        <taxon>Diplogasteromorpha</taxon>
        <taxon>Diplogasteroidea</taxon>
        <taxon>Neodiplogasteridae</taxon>
        <taxon>Pristionchus</taxon>
    </lineage>
</organism>
<feature type="transmembrane region" description="Helical" evidence="1">
    <location>
        <begin position="6"/>
        <end position="27"/>
    </location>
</feature>
<evidence type="ECO:0008006" key="4">
    <source>
        <dbReference type="Google" id="ProtNLM"/>
    </source>
</evidence>
<dbReference type="InterPro" id="IPR019428">
    <property type="entry name" value="7TM_GPCR_serpentine_rcpt_Str"/>
</dbReference>
<keyword evidence="1" id="KW-0472">Membrane</keyword>
<evidence type="ECO:0000313" key="3">
    <source>
        <dbReference type="Proteomes" id="UP001328107"/>
    </source>
</evidence>
<feature type="transmembrane region" description="Helical" evidence="1">
    <location>
        <begin position="127"/>
        <end position="149"/>
    </location>
</feature>
<dbReference type="Pfam" id="PF10326">
    <property type="entry name" value="7TM_GPCR_Str"/>
    <property type="match status" value="1"/>
</dbReference>
<dbReference type="AlphaFoldDB" id="A0AAN5IGI0"/>
<feature type="non-terminal residue" evidence="2">
    <location>
        <position position="158"/>
    </location>
</feature>
<dbReference type="EMBL" id="BTRK01000006">
    <property type="protein sequence ID" value="GMR63016.1"/>
    <property type="molecule type" value="Genomic_DNA"/>
</dbReference>
<dbReference type="Proteomes" id="UP001328107">
    <property type="component" value="Unassembled WGS sequence"/>
</dbReference>
<accession>A0AAN5IGI0</accession>